<feature type="transmembrane region" description="Helical" evidence="1">
    <location>
        <begin position="569"/>
        <end position="586"/>
    </location>
</feature>
<feature type="domain" description="PGG" evidence="2">
    <location>
        <begin position="559"/>
        <end position="671"/>
    </location>
</feature>
<dbReference type="Pfam" id="PF13962">
    <property type="entry name" value="PGG"/>
    <property type="match status" value="1"/>
</dbReference>
<evidence type="ECO:0000313" key="4">
    <source>
        <dbReference type="Proteomes" id="UP001054821"/>
    </source>
</evidence>
<feature type="transmembrane region" description="Helical" evidence="1">
    <location>
        <begin position="649"/>
        <end position="671"/>
    </location>
</feature>
<dbReference type="InterPro" id="IPR002110">
    <property type="entry name" value="Ankyrin_rpt"/>
</dbReference>
<dbReference type="InterPro" id="IPR026961">
    <property type="entry name" value="PGG_dom"/>
</dbReference>
<feature type="transmembrane region" description="Helical" evidence="1">
    <location>
        <begin position="607"/>
        <end position="629"/>
    </location>
</feature>
<dbReference type="PANTHER" id="PTHR24177">
    <property type="entry name" value="CASKIN"/>
    <property type="match status" value="1"/>
</dbReference>
<feature type="transmembrane region" description="Helical" evidence="1">
    <location>
        <begin position="678"/>
        <end position="699"/>
    </location>
</feature>
<dbReference type="InterPro" id="IPR036770">
    <property type="entry name" value="Ankyrin_rpt-contain_sf"/>
</dbReference>
<comment type="caution">
    <text evidence="3">The sequence shown here is derived from an EMBL/GenBank/DDBJ whole genome shotgun (WGS) entry which is preliminary data.</text>
</comment>
<organism evidence="3 4">
    <name type="scientific">Prunus dulcis</name>
    <name type="common">Almond</name>
    <name type="synonym">Amygdalus dulcis</name>
    <dbReference type="NCBI Taxonomy" id="3755"/>
    <lineage>
        <taxon>Eukaryota</taxon>
        <taxon>Viridiplantae</taxon>
        <taxon>Streptophyta</taxon>
        <taxon>Embryophyta</taxon>
        <taxon>Tracheophyta</taxon>
        <taxon>Spermatophyta</taxon>
        <taxon>Magnoliopsida</taxon>
        <taxon>eudicotyledons</taxon>
        <taxon>Gunneridae</taxon>
        <taxon>Pentapetalae</taxon>
        <taxon>rosids</taxon>
        <taxon>fabids</taxon>
        <taxon>Rosales</taxon>
        <taxon>Rosaceae</taxon>
        <taxon>Amygdaloideae</taxon>
        <taxon>Amygdaleae</taxon>
        <taxon>Prunus</taxon>
    </lineage>
</organism>
<dbReference type="GO" id="GO:0016020">
    <property type="term" value="C:membrane"/>
    <property type="evidence" value="ECO:0007669"/>
    <property type="project" value="TreeGrafter"/>
</dbReference>
<sequence>MAAAVSPIANLKLLNHRNYEYWSFRVKVYLLAEDVWDLVEATTEPPKPEDGEVAFKAWRKNNAKALLAIQTSCGDDTYPIIEGITEAKAAWYTLAEKLKPSDSEEGHNNNDDESDVKYAPLYDSLKRGDWNAAKEFIDRHEEALTHRGSSSGGTALHEAIERKQLRIVEELLKMMTEQDLEIQDDNGCTAFFYALQKGMAPIVAKMVKKNKSLVTMRFTFGNTTPVLVAYTLGHWEIARFLYSLTPIHVLTEDSSGRDGAQLITQCLFPTNKLDIGWDLLQKCPKLAFTENYVPDSSPLYTLAGSRFAFSSGVSFRFWQRWIYNNIHVQQPQPAPINSDVCVNFEELEDDKRNPRDLISSVMCFFQGVVKNLLKLLGIHDLHEMRLHHDRILQILQLMCDVATRRNLDSKQTAFVRKAIFRAVERGQVEFIKEMCKANPRIPLMMGDESYKSIFHYAVECRQEKVFSLIYGLSEYDRNHILKRADKFNNTILHAAGSLSAHLNHIKGAALQMQRELQWFKEVERILQPQQLEVRNKTEQITARELFTKNHKKLVKEGEESMKGTATSCTVVGALIVTIMFAVAFTVPGGNNQDTGFPIFLRKKFFRVFLISDSISLFSSTTSVMIFLGILTSRYAEDDFLWSLPTKMLLGLFTLFLSIAAMMVAFSSTLFIMLEGESWISIPIILLASVPISSFVWMQFPLFLDIFMSTYGRGIFDKKCRAWE</sequence>
<dbReference type="SUPFAM" id="SSF48403">
    <property type="entry name" value="Ankyrin repeat"/>
    <property type="match status" value="1"/>
</dbReference>
<evidence type="ECO:0000259" key="2">
    <source>
        <dbReference type="Pfam" id="PF13962"/>
    </source>
</evidence>
<keyword evidence="4" id="KW-1185">Reference proteome</keyword>
<gene>
    <name evidence="3" type="ORF">L3X38_019823</name>
</gene>
<dbReference type="Pfam" id="PF14223">
    <property type="entry name" value="Retrotran_gag_2"/>
    <property type="match status" value="1"/>
</dbReference>
<keyword evidence="1" id="KW-1133">Transmembrane helix</keyword>
<proteinExistence type="predicted"/>
<evidence type="ECO:0000256" key="1">
    <source>
        <dbReference type="SAM" id="Phobius"/>
    </source>
</evidence>
<keyword evidence="1" id="KW-0472">Membrane</keyword>
<dbReference type="EMBL" id="JAJFAZ020000003">
    <property type="protein sequence ID" value="KAI5340549.1"/>
    <property type="molecule type" value="Genomic_DNA"/>
</dbReference>
<accession>A0AAD4WDB0</accession>
<protein>
    <recommendedName>
        <fullName evidence="2">PGG domain-containing protein</fullName>
    </recommendedName>
</protein>
<dbReference type="Proteomes" id="UP001054821">
    <property type="component" value="Chromosome 3"/>
</dbReference>
<dbReference type="SMART" id="SM00248">
    <property type="entry name" value="ANK"/>
    <property type="match status" value="4"/>
</dbReference>
<dbReference type="PANTHER" id="PTHR24177:SF329">
    <property type="entry name" value="ANKYRIN REPEAT PROTEIN"/>
    <property type="match status" value="1"/>
</dbReference>
<keyword evidence="1" id="KW-0812">Transmembrane</keyword>
<evidence type="ECO:0000313" key="3">
    <source>
        <dbReference type="EMBL" id="KAI5340549.1"/>
    </source>
</evidence>
<dbReference type="AlphaFoldDB" id="A0AAD4WDB0"/>
<reference evidence="3 4" key="1">
    <citation type="journal article" date="2022" name="G3 (Bethesda)">
        <title>Whole-genome sequence and methylome profiling of the almond [Prunus dulcis (Mill.) D.A. Webb] cultivar 'Nonpareil'.</title>
        <authorList>
            <person name="D'Amico-Willman K.M."/>
            <person name="Ouma W.Z."/>
            <person name="Meulia T."/>
            <person name="Sideli G.M."/>
            <person name="Gradziel T.M."/>
            <person name="Fresnedo-Ramirez J."/>
        </authorList>
    </citation>
    <scope>NUCLEOTIDE SEQUENCE [LARGE SCALE GENOMIC DNA]</scope>
    <source>
        <strain evidence="3">Clone GOH B32 T37-40</strain>
    </source>
</reference>
<name>A0AAD4WDB0_PRUDU</name>
<dbReference type="Gene3D" id="1.25.40.20">
    <property type="entry name" value="Ankyrin repeat-containing domain"/>
    <property type="match status" value="2"/>
</dbReference>